<dbReference type="SMART" id="SM00380">
    <property type="entry name" value="AP2"/>
    <property type="match status" value="1"/>
</dbReference>
<evidence type="ECO:0000256" key="7">
    <source>
        <dbReference type="ARBA" id="ARBA00024343"/>
    </source>
</evidence>
<evidence type="ECO:0000259" key="9">
    <source>
        <dbReference type="PROSITE" id="PS51032"/>
    </source>
</evidence>
<organism evidence="10 11">
    <name type="scientific">Rubroshorea leprosula</name>
    <dbReference type="NCBI Taxonomy" id="152421"/>
    <lineage>
        <taxon>Eukaryota</taxon>
        <taxon>Viridiplantae</taxon>
        <taxon>Streptophyta</taxon>
        <taxon>Embryophyta</taxon>
        <taxon>Tracheophyta</taxon>
        <taxon>Spermatophyta</taxon>
        <taxon>Magnoliopsida</taxon>
        <taxon>eudicotyledons</taxon>
        <taxon>Gunneridae</taxon>
        <taxon>Pentapetalae</taxon>
        <taxon>rosids</taxon>
        <taxon>malvids</taxon>
        <taxon>Malvales</taxon>
        <taxon>Dipterocarpaceae</taxon>
        <taxon>Rubroshorea</taxon>
    </lineage>
</organism>
<dbReference type="GO" id="GO:0003677">
    <property type="term" value="F:DNA binding"/>
    <property type="evidence" value="ECO:0007669"/>
    <property type="project" value="UniProtKB-KW"/>
</dbReference>
<dbReference type="EMBL" id="BPVZ01000022">
    <property type="protein sequence ID" value="GKV05037.1"/>
    <property type="molecule type" value="Genomic_DNA"/>
</dbReference>
<proteinExistence type="inferred from homology"/>
<feature type="compositionally biased region" description="Polar residues" evidence="8">
    <location>
        <begin position="29"/>
        <end position="51"/>
    </location>
</feature>
<name>A0AAV5J278_9ROSI</name>
<comment type="similarity">
    <text evidence="7">Belongs to the AP2/ERF transcription factor family. ERF subfamily.</text>
</comment>
<evidence type="ECO:0000256" key="4">
    <source>
        <dbReference type="ARBA" id="ARBA00023159"/>
    </source>
</evidence>
<comment type="caution">
    <text evidence="10">The sequence shown here is derived from an EMBL/GenBank/DDBJ whole genome shotgun (WGS) entry which is preliminary data.</text>
</comment>
<dbReference type="AlphaFoldDB" id="A0AAV5J278"/>
<evidence type="ECO:0000256" key="2">
    <source>
        <dbReference type="ARBA" id="ARBA00023015"/>
    </source>
</evidence>
<keyword evidence="4" id="KW-0010">Activator</keyword>
<dbReference type="PANTHER" id="PTHR31839:SF85">
    <property type="entry name" value="AP2_ERF DOMAIN-CONTAINING PROTEIN"/>
    <property type="match status" value="1"/>
</dbReference>
<feature type="region of interest" description="Disordered" evidence="8">
    <location>
        <begin position="161"/>
        <end position="210"/>
    </location>
</feature>
<keyword evidence="5" id="KW-0804">Transcription</keyword>
<evidence type="ECO:0000313" key="10">
    <source>
        <dbReference type="EMBL" id="GKV05037.1"/>
    </source>
</evidence>
<feature type="region of interest" description="Disordered" evidence="8">
    <location>
        <begin position="227"/>
        <end position="253"/>
    </location>
</feature>
<reference evidence="10 11" key="1">
    <citation type="journal article" date="2021" name="Commun. Biol.">
        <title>The genome of Shorea leprosula (Dipterocarpaceae) highlights the ecological relevance of drought in aseasonal tropical rainforests.</title>
        <authorList>
            <person name="Ng K.K.S."/>
            <person name="Kobayashi M.J."/>
            <person name="Fawcett J.A."/>
            <person name="Hatakeyama M."/>
            <person name="Paape T."/>
            <person name="Ng C.H."/>
            <person name="Ang C.C."/>
            <person name="Tnah L.H."/>
            <person name="Lee C.T."/>
            <person name="Nishiyama T."/>
            <person name="Sese J."/>
            <person name="O'Brien M.J."/>
            <person name="Copetti D."/>
            <person name="Mohd Noor M.I."/>
            <person name="Ong R.C."/>
            <person name="Putra M."/>
            <person name="Sireger I.Z."/>
            <person name="Indrioko S."/>
            <person name="Kosugi Y."/>
            <person name="Izuno A."/>
            <person name="Isagi Y."/>
            <person name="Lee S.L."/>
            <person name="Shimizu K.K."/>
        </authorList>
    </citation>
    <scope>NUCLEOTIDE SEQUENCE [LARGE SCALE GENOMIC DNA]</scope>
    <source>
        <strain evidence="10">214</strain>
    </source>
</reference>
<evidence type="ECO:0000256" key="5">
    <source>
        <dbReference type="ARBA" id="ARBA00023163"/>
    </source>
</evidence>
<accession>A0AAV5J278</accession>
<keyword evidence="3" id="KW-0238">DNA-binding</keyword>
<keyword evidence="2" id="KW-0805">Transcription regulation</keyword>
<dbReference type="SUPFAM" id="SSF54171">
    <property type="entry name" value="DNA-binding domain"/>
    <property type="match status" value="1"/>
</dbReference>
<sequence length="253" mass="27307">MADPSSFKDQFPPIALPLQPLDPQEPQPAITSITPTLQVQVQPHDQQSSKSAPDIISPGPIRSPGKSPRSPGTSRRHPKYKGIRSRSGKWVSEIREPRKTTRIWLGTYPSPEMAAAAYDVAAIALKGPESSLPLNFPDMHLSYPVPVSTSASDIRAAAASAAALKQPKPEHEMGVKLDRGEEAGSSTGDDTITAGLGEEQSKKEFVDEEELLNMPKLLVDMAGAMMVSPPRIHSPPSDDSPENSDVETLWSYP</sequence>
<feature type="compositionally biased region" description="Low complexity" evidence="8">
    <location>
        <begin position="16"/>
        <end position="28"/>
    </location>
</feature>
<dbReference type="Proteomes" id="UP001054252">
    <property type="component" value="Unassembled WGS sequence"/>
</dbReference>
<dbReference type="PANTHER" id="PTHR31839">
    <property type="entry name" value="DEHYDRATION-RESPONSIVE ELEMENT-BINDING PROTEIN 1D"/>
    <property type="match status" value="1"/>
</dbReference>
<dbReference type="InterPro" id="IPR045277">
    <property type="entry name" value="DRE1A-I"/>
</dbReference>
<dbReference type="InterPro" id="IPR036955">
    <property type="entry name" value="AP2/ERF_dom_sf"/>
</dbReference>
<protein>
    <recommendedName>
        <fullName evidence="9">AP2/ERF domain-containing protein</fullName>
    </recommendedName>
</protein>
<dbReference type="GO" id="GO:0003700">
    <property type="term" value="F:DNA-binding transcription factor activity"/>
    <property type="evidence" value="ECO:0007669"/>
    <property type="project" value="InterPro"/>
</dbReference>
<evidence type="ECO:0000256" key="8">
    <source>
        <dbReference type="SAM" id="MobiDB-lite"/>
    </source>
</evidence>
<evidence type="ECO:0000256" key="3">
    <source>
        <dbReference type="ARBA" id="ARBA00023125"/>
    </source>
</evidence>
<comment type="subcellular location">
    <subcellularLocation>
        <location evidence="1">Nucleus</location>
    </subcellularLocation>
</comment>
<feature type="domain" description="AP2/ERF" evidence="9">
    <location>
        <begin position="69"/>
        <end position="137"/>
    </location>
</feature>
<dbReference type="GO" id="GO:0005634">
    <property type="term" value="C:nucleus"/>
    <property type="evidence" value="ECO:0007669"/>
    <property type="project" value="UniProtKB-SubCell"/>
</dbReference>
<feature type="compositionally biased region" description="Basic and acidic residues" evidence="8">
    <location>
        <begin position="167"/>
        <end position="182"/>
    </location>
</feature>
<dbReference type="CDD" id="cd00018">
    <property type="entry name" value="AP2"/>
    <property type="match status" value="1"/>
</dbReference>
<dbReference type="PROSITE" id="PS51032">
    <property type="entry name" value="AP2_ERF"/>
    <property type="match status" value="1"/>
</dbReference>
<evidence type="ECO:0000256" key="1">
    <source>
        <dbReference type="ARBA" id="ARBA00004123"/>
    </source>
</evidence>
<keyword evidence="6" id="KW-0539">Nucleus</keyword>
<dbReference type="InterPro" id="IPR001471">
    <property type="entry name" value="AP2/ERF_dom"/>
</dbReference>
<evidence type="ECO:0000313" key="11">
    <source>
        <dbReference type="Proteomes" id="UP001054252"/>
    </source>
</evidence>
<feature type="compositionally biased region" description="Basic residues" evidence="8">
    <location>
        <begin position="74"/>
        <end position="87"/>
    </location>
</feature>
<dbReference type="InterPro" id="IPR016177">
    <property type="entry name" value="DNA-bd_dom_sf"/>
</dbReference>
<dbReference type="Gene3D" id="3.30.730.10">
    <property type="entry name" value="AP2/ERF domain"/>
    <property type="match status" value="1"/>
</dbReference>
<dbReference type="Pfam" id="PF00847">
    <property type="entry name" value="AP2"/>
    <property type="match status" value="1"/>
</dbReference>
<feature type="region of interest" description="Disordered" evidence="8">
    <location>
        <begin position="1"/>
        <end position="94"/>
    </location>
</feature>
<evidence type="ECO:0000256" key="6">
    <source>
        <dbReference type="ARBA" id="ARBA00023242"/>
    </source>
</evidence>
<keyword evidence="11" id="KW-1185">Reference proteome</keyword>
<gene>
    <name evidence="10" type="ORF">SLEP1_g17087</name>
</gene>